<sequence length="130" mass="14831">RKRERIFAISYLRELALSSPNGVSRMDKDFSQFLIGLTKRRNTHIFVFSDQGGSPNERREIFSPFLSIRVPPSFSAAFPNRIHNLKINARERTTTHYDVHETLIDISKGFKSVSPQSSNATQGTSLFTEI</sequence>
<dbReference type="GO" id="GO:0005615">
    <property type="term" value="C:extracellular space"/>
    <property type="evidence" value="ECO:0007669"/>
    <property type="project" value="TreeGrafter"/>
</dbReference>
<dbReference type="Pfam" id="PF02995">
    <property type="entry name" value="DUF229"/>
    <property type="match status" value="1"/>
</dbReference>
<comment type="caution">
    <text evidence="1">The sequence shown here is derived from an EMBL/GenBank/DDBJ whole genome shotgun (WGS) entry which is preliminary data.</text>
</comment>
<protein>
    <submittedName>
        <fullName evidence="1">Uncharacterized protein</fullName>
    </submittedName>
</protein>
<name>A0AAV5SB19_9BILA</name>
<dbReference type="PANTHER" id="PTHR10974:SF1">
    <property type="entry name" value="FI08016P-RELATED"/>
    <property type="match status" value="1"/>
</dbReference>
<keyword evidence="2" id="KW-1185">Reference proteome</keyword>
<feature type="non-terminal residue" evidence="1">
    <location>
        <position position="130"/>
    </location>
</feature>
<dbReference type="InterPro" id="IPR017850">
    <property type="entry name" value="Alkaline_phosphatase_core_sf"/>
</dbReference>
<dbReference type="Gene3D" id="3.40.720.10">
    <property type="entry name" value="Alkaline Phosphatase, subunit A"/>
    <property type="match status" value="1"/>
</dbReference>
<dbReference type="AlphaFoldDB" id="A0AAV5SB19"/>
<dbReference type="EMBL" id="BTSX01000001">
    <property type="protein sequence ID" value="GMS80000.1"/>
    <property type="molecule type" value="Genomic_DNA"/>
</dbReference>
<gene>
    <name evidence="1" type="ORF">PENTCL1PPCAC_2175</name>
</gene>
<feature type="non-terminal residue" evidence="1">
    <location>
        <position position="1"/>
    </location>
</feature>
<organism evidence="1 2">
    <name type="scientific">Pristionchus entomophagus</name>
    <dbReference type="NCBI Taxonomy" id="358040"/>
    <lineage>
        <taxon>Eukaryota</taxon>
        <taxon>Metazoa</taxon>
        <taxon>Ecdysozoa</taxon>
        <taxon>Nematoda</taxon>
        <taxon>Chromadorea</taxon>
        <taxon>Rhabditida</taxon>
        <taxon>Rhabditina</taxon>
        <taxon>Diplogasteromorpha</taxon>
        <taxon>Diplogasteroidea</taxon>
        <taxon>Neodiplogasteridae</taxon>
        <taxon>Pristionchus</taxon>
    </lineage>
</organism>
<evidence type="ECO:0000313" key="2">
    <source>
        <dbReference type="Proteomes" id="UP001432027"/>
    </source>
</evidence>
<reference evidence="1" key="1">
    <citation type="submission" date="2023-10" db="EMBL/GenBank/DDBJ databases">
        <title>Genome assembly of Pristionchus species.</title>
        <authorList>
            <person name="Yoshida K."/>
            <person name="Sommer R.J."/>
        </authorList>
    </citation>
    <scope>NUCLEOTIDE SEQUENCE</scope>
    <source>
        <strain evidence="1">RS0144</strain>
    </source>
</reference>
<dbReference type="PANTHER" id="PTHR10974">
    <property type="entry name" value="FI08016P-RELATED"/>
    <property type="match status" value="1"/>
</dbReference>
<accession>A0AAV5SB19</accession>
<evidence type="ECO:0000313" key="1">
    <source>
        <dbReference type="EMBL" id="GMS80000.1"/>
    </source>
</evidence>
<dbReference type="InterPro" id="IPR004245">
    <property type="entry name" value="DUF229"/>
</dbReference>
<proteinExistence type="predicted"/>
<dbReference type="Proteomes" id="UP001432027">
    <property type="component" value="Unassembled WGS sequence"/>
</dbReference>